<keyword evidence="1 2" id="KW-0093">Biotin biosynthesis</keyword>
<keyword evidence="2 3" id="KW-0436">Ligase</keyword>
<dbReference type="GO" id="GO:0005829">
    <property type="term" value="C:cytosol"/>
    <property type="evidence" value="ECO:0007669"/>
    <property type="project" value="TreeGrafter"/>
</dbReference>
<dbReference type="UniPathway" id="UPA00078">
    <property type="reaction ID" value="UER00161"/>
</dbReference>
<dbReference type="HAMAP" id="MF_00336">
    <property type="entry name" value="BioD"/>
    <property type="match status" value="1"/>
</dbReference>
<comment type="similarity">
    <text evidence="2">Belongs to the dethiobiotin synthetase family.</text>
</comment>
<comment type="pathway">
    <text evidence="2">Cofactor biosynthesis; biotin biosynthesis; biotin from 7,8-diaminononanoate: step 1/2.</text>
</comment>
<comment type="function">
    <text evidence="2">Catalyzes a mechanistically unusual reaction, the ATP-dependent insertion of CO2 between the N7 and N8 nitrogen atoms of 7,8-diaminopelargonic acid (DAPA, also called 7,8-diammoniononanoate) to form a ureido ring.</text>
</comment>
<dbReference type="EMBL" id="WHPF01000002">
    <property type="protein sequence ID" value="NNV54443.1"/>
    <property type="molecule type" value="Genomic_DNA"/>
</dbReference>
<feature type="binding site" evidence="2">
    <location>
        <position position="106"/>
    </location>
    <ligand>
        <name>Mg(2+)</name>
        <dbReference type="ChEBI" id="CHEBI:18420"/>
    </ligand>
</feature>
<feature type="active site" evidence="2">
    <location>
        <position position="34"/>
    </location>
</feature>
<feature type="binding site" evidence="2">
    <location>
        <position position="45"/>
    </location>
    <ligand>
        <name>Mg(2+)</name>
        <dbReference type="ChEBI" id="CHEBI:18420"/>
    </ligand>
</feature>
<evidence type="ECO:0000313" key="3">
    <source>
        <dbReference type="EMBL" id="NNV54443.1"/>
    </source>
</evidence>
<dbReference type="AlphaFoldDB" id="A0A8J8FD85"/>
<evidence type="ECO:0000256" key="1">
    <source>
        <dbReference type="ARBA" id="ARBA00022756"/>
    </source>
</evidence>
<dbReference type="Gene3D" id="3.40.50.300">
    <property type="entry name" value="P-loop containing nucleotide triphosphate hydrolases"/>
    <property type="match status" value="1"/>
</dbReference>
<dbReference type="PIRSF" id="PIRSF006755">
    <property type="entry name" value="DTB_synth"/>
    <property type="match status" value="1"/>
</dbReference>
<keyword evidence="2" id="KW-0479">Metal-binding</keyword>
<feature type="binding site" evidence="2">
    <location>
        <begin position="106"/>
        <end position="109"/>
    </location>
    <ligand>
        <name>ATP</name>
        <dbReference type="ChEBI" id="CHEBI:30616"/>
    </ligand>
</feature>
<dbReference type="RefSeq" id="WP_171606365.1">
    <property type="nucleotide sequence ID" value="NZ_WHPF01000002.1"/>
</dbReference>
<comment type="caution">
    <text evidence="2">Lacks conserved residue(s) required for the propagation of feature annotation.</text>
</comment>
<evidence type="ECO:0000256" key="2">
    <source>
        <dbReference type="HAMAP-Rule" id="MF_00336"/>
    </source>
</evidence>
<comment type="cofactor">
    <cofactor evidence="2">
        <name>Mg(2+)</name>
        <dbReference type="ChEBI" id="CHEBI:18420"/>
    </cofactor>
</comment>
<accession>A0A8J8FD85</accession>
<proteinExistence type="inferred from homology"/>
<dbReference type="Proteomes" id="UP000598971">
    <property type="component" value="Unassembled WGS sequence"/>
</dbReference>
<dbReference type="GO" id="GO:0005524">
    <property type="term" value="F:ATP binding"/>
    <property type="evidence" value="ECO:0007669"/>
    <property type="project" value="UniProtKB-UniRule"/>
</dbReference>
<comment type="caution">
    <text evidence="3">The sequence shown here is derived from an EMBL/GenBank/DDBJ whole genome shotgun (WGS) entry which is preliminary data.</text>
</comment>
<organism evidence="3 4">
    <name type="scientific">Limnovirga soli</name>
    <dbReference type="NCBI Taxonomy" id="2656915"/>
    <lineage>
        <taxon>Bacteria</taxon>
        <taxon>Pseudomonadati</taxon>
        <taxon>Bacteroidota</taxon>
        <taxon>Chitinophagia</taxon>
        <taxon>Chitinophagales</taxon>
        <taxon>Chitinophagaceae</taxon>
        <taxon>Limnovirga</taxon>
    </lineage>
</organism>
<reference evidence="3" key="1">
    <citation type="submission" date="2019-10" db="EMBL/GenBank/DDBJ databases">
        <title>Draft genome sequence of Panacibacter sp. KCS-6.</title>
        <authorList>
            <person name="Yim K.J."/>
        </authorList>
    </citation>
    <scope>NUCLEOTIDE SEQUENCE</scope>
    <source>
        <strain evidence="3">KCS-6</strain>
    </source>
</reference>
<dbReference type="GO" id="GO:0000287">
    <property type="term" value="F:magnesium ion binding"/>
    <property type="evidence" value="ECO:0007669"/>
    <property type="project" value="UniProtKB-UniRule"/>
</dbReference>
<keyword evidence="4" id="KW-1185">Reference proteome</keyword>
<dbReference type="SUPFAM" id="SSF52540">
    <property type="entry name" value="P-loop containing nucleoside triphosphate hydrolases"/>
    <property type="match status" value="1"/>
</dbReference>
<name>A0A8J8FD85_9BACT</name>
<gene>
    <name evidence="2 3" type="primary">bioD</name>
    <name evidence="3" type="ORF">GD597_03155</name>
</gene>
<dbReference type="CDD" id="cd03109">
    <property type="entry name" value="DTBS"/>
    <property type="match status" value="1"/>
</dbReference>
<dbReference type="PANTHER" id="PTHR43210:SF5">
    <property type="entry name" value="DETHIOBIOTIN SYNTHETASE"/>
    <property type="match status" value="1"/>
</dbReference>
<keyword evidence="2" id="KW-0067">ATP-binding</keyword>
<dbReference type="Pfam" id="PF13500">
    <property type="entry name" value="AAA_26"/>
    <property type="match status" value="1"/>
</dbReference>
<dbReference type="InterPro" id="IPR004472">
    <property type="entry name" value="DTB_synth_BioD"/>
</dbReference>
<feature type="binding site" evidence="2">
    <location>
        <position position="45"/>
    </location>
    <ligand>
        <name>ATP</name>
        <dbReference type="ChEBI" id="CHEBI:30616"/>
    </ligand>
</feature>
<comment type="subcellular location">
    <subcellularLocation>
        <location evidence="2">Cytoplasm</location>
    </subcellularLocation>
</comment>
<keyword evidence="2" id="KW-0963">Cytoplasm</keyword>
<comment type="catalytic activity">
    <reaction evidence="2">
        <text>(7R,8S)-7,8-diammoniononanoate + CO2 + ATP = (4R,5S)-dethiobiotin + ADP + phosphate + 3 H(+)</text>
        <dbReference type="Rhea" id="RHEA:15805"/>
        <dbReference type="ChEBI" id="CHEBI:15378"/>
        <dbReference type="ChEBI" id="CHEBI:16526"/>
        <dbReference type="ChEBI" id="CHEBI:30616"/>
        <dbReference type="ChEBI" id="CHEBI:43474"/>
        <dbReference type="ChEBI" id="CHEBI:149469"/>
        <dbReference type="ChEBI" id="CHEBI:149473"/>
        <dbReference type="ChEBI" id="CHEBI:456216"/>
        <dbReference type="EC" id="6.3.3.3"/>
    </reaction>
</comment>
<keyword evidence="2" id="KW-0460">Magnesium</keyword>
<protein>
    <recommendedName>
        <fullName evidence="2">ATP-dependent dethiobiotin synthetase BioD</fullName>
        <ecNumber evidence="2">6.3.3.3</ecNumber>
    </recommendedName>
    <alternativeName>
        <fullName evidence="2">DTB synthetase</fullName>
        <shortName evidence="2">DTBS</shortName>
    </alternativeName>
    <alternativeName>
        <fullName evidence="2">Dethiobiotin synthase</fullName>
    </alternativeName>
</protein>
<sequence>MTSIPIFITGTGTDVGKTLASAIITEALEADYWKPVQAGFDNGTDAFKVKSLISNSKSVIHGEAYELILPASPHIAAREEDTKINLDVITNKFKEFKSDNPFIVIEGAGGIMVPLNEKEFIIDLIQQLHAKVVLVSRNYLGSINHSLLTAALCKQRQLPVVGWLFNDHYMNYEKEIVDWSGYPEIGCIPFMEEITRAFVREEALKLKPRLLELL</sequence>
<feature type="binding site" evidence="2">
    <location>
        <begin position="166"/>
        <end position="167"/>
    </location>
    <ligand>
        <name>ATP</name>
        <dbReference type="ChEBI" id="CHEBI:30616"/>
    </ligand>
</feature>
<dbReference type="NCBIfam" id="TIGR00347">
    <property type="entry name" value="bioD"/>
    <property type="match status" value="1"/>
</dbReference>
<dbReference type="InterPro" id="IPR027417">
    <property type="entry name" value="P-loop_NTPase"/>
</dbReference>
<keyword evidence="2" id="KW-0547">Nucleotide-binding</keyword>
<dbReference type="GO" id="GO:0009102">
    <property type="term" value="P:biotin biosynthetic process"/>
    <property type="evidence" value="ECO:0007669"/>
    <property type="project" value="UniProtKB-UniRule"/>
</dbReference>
<evidence type="ECO:0000313" key="4">
    <source>
        <dbReference type="Proteomes" id="UP000598971"/>
    </source>
</evidence>
<comment type="subunit">
    <text evidence="2">Homodimer.</text>
</comment>
<dbReference type="PANTHER" id="PTHR43210">
    <property type="entry name" value="DETHIOBIOTIN SYNTHETASE"/>
    <property type="match status" value="1"/>
</dbReference>
<dbReference type="GO" id="GO:0004141">
    <property type="term" value="F:dethiobiotin synthase activity"/>
    <property type="evidence" value="ECO:0007669"/>
    <property type="project" value="UniProtKB-UniRule"/>
</dbReference>
<feature type="binding site" evidence="2">
    <location>
        <begin position="14"/>
        <end position="19"/>
    </location>
    <ligand>
        <name>ATP</name>
        <dbReference type="ChEBI" id="CHEBI:30616"/>
    </ligand>
</feature>
<dbReference type="EC" id="6.3.3.3" evidence="2"/>
<feature type="binding site" evidence="2">
    <location>
        <position position="18"/>
    </location>
    <ligand>
        <name>Mg(2+)</name>
        <dbReference type="ChEBI" id="CHEBI:18420"/>
    </ligand>
</feature>